<evidence type="ECO:0000256" key="2">
    <source>
        <dbReference type="ARBA" id="ARBA00010349"/>
    </source>
</evidence>
<reference evidence="8" key="1">
    <citation type="submission" date="2020-04" db="EMBL/GenBank/DDBJ databases">
        <title>Analysis of mating type loci in Filobasidium floriforme.</title>
        <authorList>
            <person name="Nowrousian M."/>
        </authorList>
    </citation>
    <scope>NUCLEOTIDE SEQUENCE</scope>
    <source>
        <strain evidence="8">CBS 6242</strain>
    </source>
</reference>
<dbReference type="InterPro" id="IPR003210">
    <property type="entry name" value="Signal_recog_particle_SRP14"/>
</dbReference>
<dbReference type="SUPFAM" id="SSF54762">
    <property type="entry name" value="Signal recognition particle alu RNA binding heterodimer, SRP9/14"/>
    <property type="match status" value="1"/>
</dbReference>
<dbReference type="GO" id="GO:0006614">
    <property type="term" value="P:SRP-dependent cotranslational protein targeting to membrane"/>
    <property type="evidence" value="ECO:0007669"/>
    <property type="project" value="UniProtKB-UniRule"/>
</dbReference>
<dbReference type="InterPro" id="IPR009018">
    <property type="entry name" value="Signal_recog_particle_SRP9/14"/>
</dbReference>
<keyword evidence="6 7" id="KW-0687">Ribonucleoprotein</keyword>
<evidence type="ECO:0000256" key="6">
    <source>
        <dbReference type="ARBA" id="ARBA00023274"/>
    </source>
</evidence>
<gene>
    <name evidence="8" type="ORF">FFLO_02919</name>
</gene>
<evidence type="ECO:0000313" key="9">
    <source>
        <dbReference type="Proteomes" id="UP000812966"/>
    </source>
</evidence>
<evidence type="ECO:0000256" key="7">
    <source>
        <dbReference type="RuleBase" id="RU368100"/>
    </source>
</evidence>
<evidence type="ECO:0000313" key="8">
    <source>
        <dbReference type="EMBL" id="KAG7553634.1"/>
    </source>
</evidence>
<accession>A0A8K0NTL6</accession>
<sequence length="197" mass="21996">MPQEYLDNETFLTRLESAFKTASEEGSRAGSIWLTHKRYTYQEDPASPNQNQNANADGHADADADDVEMEAVNSPTTETETGGGGKEYQVLVRCTNGSDLNFSTRIPAPSLPSFHTLYASYLRSQFASTMIKRDKKKEKVKAEKREAWKKELGVDVRTESRVEGTGKKVGHRQRVSLRVVGWGGQSCEERAGYGWGR</sequence>
<evidence type="ECO:0000256" key="4">
    <source>
        <dbReference type="ARBA" id="ARBA00022884"/>
    </source>
</evidence>
<comment type="subcellular location">
    <subcellularLocation>
        <location evidence="1 7">Cytoplasm</location>
    </subcellularLocation>
</comment>
<keyword evidence="5 7" id="KW-0733">Signal recognition particle</keyword>
<comment type="caution">
    <text evidence="8">The sequence shown here is derived from an EMBL/GenBank/DDBJ whole genome shotgun (WGS) entry which is preliminary data.</text>
</comment>
<dbReference type="EMBL" id="JABELV010000050">
    <property type="protein sequence ID" value="KAG7553634.1"/>
    <property type="molecule type" value="Genomic_DNA"/>
</dbReference>
<protein>
    <recommendedName>
        <fullName evidence="7">Signal recognition particle subunit SRP14</fullName>
    </recommendedName>
    <alternativeName>
        <fullName evidence="7">Signal recognition particle 14 kDa protein</fullName>
    </alternativeName>
</protein>
<dbReference type="Proteomes" id="UP000812966">
    <property type="component" value="Unassembled WGS sequence"/>
</dbReference>
<keyword evidence="4 7" id="KW-0694">RNA-binding</keyword>
<evidence type="ECO:0000256" key="5">
    <source>
        <dbReference type="ARBA" id="ARBA00023135"/>
    </source>
</evidence>
<comment type="subunit">
    <text evidence="7">Component of a fungal signal recognition particle (SRP) complex that consists of a 7SL RNA molecule (scR1) and at least six protein subunits: SRP72, SRP68, SRP54, SEC65, SRP21 and SRP14.</text>
</comment>
<keyword evidence="3 7" id="KW-0963">Cytoplasm</keyword>
<evidence type="ECO:0000256" key="3">
    <source>
        <dbReference type="ARBA" id="ARBA00022490"/>
    </source>
</evidence>
<name>A0A8K0NTL6_9TREE</name>
<dbReference type="GO" id="GO:0005786">
    <property type="term" value="C:signal recognition particle, endoplasmic reticulum targeting"/>
    <property type="evidence" value="ECO:0007669"/>
    <property type="project" value="UniProtKB-UniRule"/>
</dbReference>
<comment type="function">
    <text evidence="7">Component of the signal recognition particle (SRP) complex, a ribonucleoprotein complex that mediates the cotranslational targeting of secretory and membrane proteins to the endoplasmic reticulum (ER).</text>
</comment>
<dbReference type="GO" id="GO:0008312">
    <property type="term" value="F:7S RNA binding"/>
    <property type="evidence" value="ECO:0007669"/>
    <property type="project" value="UniProtKB-UniRule"/>
</dbReference>
<dbReference type="Pfam" id="PF02290">
    <property type="entry name" value="SRP14"/>
    <property type="match status" value="1"/>
</dbReference>
<dbReference type="AlphaFoldDB" id="A0A8K0NTL6"/>
<proteinExistence type="inferred from homology"/>
<dbReference type="GO" id="GO:0030942">
    <property type="term" value="F:endoplasmic reticulum signal peptide binding"/>
    <property type="evidence" value="ECO:0007669"/>
    <property type="project" value="UniProtKB-UniRule"/>
</dbReference>
<dbReference type="PANTHER" id="PTHR12013">
    <property type="entry name" value="SIGNAL RECOGNITION PARTICLE 14 KD PROTEIN"/>
    <property type="match status" value="1"/>
</dbReference>
<evidence type="ECO:0000256" key="1">
    <source>
        <dbReference type="ARBA" id="ARBA00004496"/>
    </source>
</evidence>
<keyword evidence="9" id="KW-1185">Reference proteome</keyword>
<comment type="similarity">
    <text evidence="2 7">Belongs to the SRP14 family.</text>
</comment>
<dbReference type="Gene3D" id="3.30.720.10">
    <property type="entry name" value="Signal recognition particle alu RNA binding heterodimer, srp9/1"/>
    <property type="match status" value="1"/>
</dbReference>
<organism evidence="8 9">
    <name type="scientific">Filobasidium floriforme</name>
    <dbReference type="NCBI Taxonomy" id="5210"/>
    <lineage>
        <taxon>Eukaryota</taxon>
        <taxon>Fungi</taxon>
        <taxon>Dikarya</taxon>
        <taxon>Basidiomycota</taxon>
        <taxon>Agaricomycotina</taxon>
        <taxon>Tremellomycetes</taxon>
        <taxon>Filobasidiales</taxon>
        <taxon>Filobasidiaceae</taxon>
        <taxon>Filobasidium</taxon>
    </lineage>
</organism>